<dbReference type="STRING" id="330214.NIDE2310"/>
<dbReference type="Proteomes" id="UP000001660">
    <property type="component" value="Chromosome"/>
</dbReference>
<dbReference type="KEGG" id="nde:NIDE2310"/>
<keyword evidence="5" id="KW-1185">Reference proteome</keyword>
<dbReference type="Gene3D" id="3.30.70.270">
    <property type="match status" value="1"/>
</dbReference>
<accession>D8PFI6</accession>
<feature type="region of interest" description="Disordered" evidence="1">
    <location>
        <begin position="1"/>
        <end position="30"/>
    </location>
</feature>
<proteinExistence type="predicted"/>
<dbReference type="InterPro" id="IPR050706">
    <property type="entry name" value="Cyclic-di-GMP_PDE-like"/>
</dbReference>
<organism evidence="4 5">
    <name type="scientific">Nitrospira defluvii</name>
    <dbReference type="NCBI Taxonomy" id="330214"/>
    <lineage>
        <taxon>Bacteria</taxon>
        <taxon>Pseudomonadati</taxon>
        <taxon>Nitrospirota</taxon>
        <taxon>Nitrospiria</taxon>
        <taxon>Nitrospirales</taxon>
        <taxon>Nitrospiraceae</taxon>
        <taxon>Nitrospira</taxon>
    </lineage>
</organism>
<dbReference type="SUPFAM" id="SSF55073">
    <property type="entry name" value="Nucleotide cyclase"/>
    <property type="match status" value="1"/>
</dbReference>
<feature type="transmembrane region" description="Helical" evidence="2">
    <location>
        <begin position="69"/>
        <end position="91"/>
    </location>
</feature>
<dbReference type="EMBL" id="FP929003">
    <property type="protein sequence ID" value="CBK42023.1"/>
    <property type="molecule type" value="Genomic_DNA"/>
</dbReference>
<evidence type="ECO:0000256" key="2">
    <source>
        <dbReference type="SAM" id="Phobius"/>
    </source>
</evidence>
<keyword evidence="2" id="KW-0472">Membrane</keyword>
<dbReference type="HOGENOM" id="CLU_955422_0_0_0"/>
<keyword evidence="2" id="KW-1133">Transmembrane helix</keyword>
<dbReference type="NCBIfam" id="TIGR00254">
    <property type="entry name" value="GGDEF"/>
    <property type="match status" value="1"/>
</dbReference>
<protein>
    <recommendedName>
        <fullName evidence="3">GGDEF domain-containing protein</fullName>
    </recommendedName>
</protein>
<dbReference type="AlphaFoldDB" id="D8PFI6"/>
<dbReference type="PANTHER" id="PTHR33121:SF79">
    <property type="entry name" value="CYCLIC DI-GMP PHOSPHODIESTERASE PDED-RELATED"/>
    <property type="match status" value="1"/>
</dbReference>
<feature type="compositionally biased region" description="Basic and acidic residues" evidence="1">
    <location>
        <begin position="1"/>
        <end position="11"/>
    </location>
</feature>
<reference evidence="4 5" key="1">
    <citation type="journal article" date="2010" name="Proc. Natl. Acad. Sci. U.S.A.">
        <title>A Nitrospira metagenome illuminates the physiology and evolution of globally important nitrite-oxidizing bacteria.</title>
        <authorList>
            <person name="Lucker S."/>
            <person name="Wagner M."/>
            <person name="Maixner F."/>
            <person name="Pelletier E."/>
            <person name="Koch H."/>
            <person name="Vacherie B."/>
            <person name="Rattei T."/>
            <person name="Sinninghe Damste J."/>
            <person name="Spieck E."/>
            <person name="Le Paslier D."/>
            <person name="Daims H."/>
        </authorList>
    </citation>
    <scope>NUCLEOTIDE SEQUENCE [LARGE SCALE GENOMIC DNA]</scope>
</reference>
<keyword evidence="2" id="KW-0812">Transmembrane</keyword>
<dbReference type="eggNOG" id="COG3706">
    <property type="taxonomic scope" value="Bacteria"/>
</dbReference>
<dbReference type="Pfam" id="PF00990">
    <property type="entry name" value="GGDEF"/>
    <property type="match status" value="1"/>
</dbReference>
<dbReference type="InterPro" id="IPR000160">
    <property type="entry name" value="GGDEF_dom"/>
</dbReference>
<name>D8PFI6_9BACT</name>
<gene>
    <name evidence="4" type="ORF">NIDE2310</name>
</gene>
<dbReference type="InterPro" id="IPR029787">
    <property type="entry name" value="Nucleotide_cyclase"/>
</dbReference>
<sequence>MHSSRPEHNTSNDRNGAELTNRHGWSDDEAGTESLESARLGVVACILFMAGGLYWTASVGLLTLSALTAYPVMISAALLLTLLVFGATLWTPRGPQSASGMHSLSEDANGSGMNTYDSVTGLPTYRLFASLLKQALAHAGQHGRPVAVLMIELDHFTPKTDEQARINLNLMYRVHAARVKSALRTTDTVARLAERTFVVLLDQVTDPEEVLAIARKMQRTISLPVTFDGHELFLTSRIGISLSSPQTEDDNALLDAATRAVATARAEGYALYGLPGAMASASADARSTIAA</sequence>
<evidence type="ECO:0000256" key="1">
    <source>
        <dbReference type="SAM" id="MobiDB-lite"/>
    </source>
</evidence>
<evidence type="ECO:0000259" key="3">
    <source>
        <dbReference type="PROSITE" id="PS50887"/>
    </source>
</evidence>
<dbReference type="GO" id="GO:0071111">
    <property type="term" value="F:cyclic-guanylate-specific phosphodiesterase activity"/>
    <property type="evidence" value="ECO:0007669"/>
    <property type="project" value="InterPro"/>
</dbReference>
<feature type="domain" description="GGDEF" evidence="3">
    <location>
        <begin position="144"/>
        <end position="277"/>
    </location>
</feature>
<dbReference type="CDD" id="cd01949">
    <property type="entry name" value="GGDEF"/>
    <property type="match status" value="1"/>
</dbReference>
<dbReference type="PROSITE" id="PS50887">
    <property type="entry name" value="GGDEF"/>
    <property type="match status" value="1"/>
</dbReference>
<dbReference type="InterPro" id="IPR043128">
    <property type="entry name" value="Rev_trsase/Diguanyl_cyclase"/>
</dbReference>
<evidence type="ECO:0000313" key="5">
    <source>
        <dbReference type="Proteomes" id="UP000001660"/>
    </source>
</evidence>
<evidence type="ECO:0000313" key="4">
    <source>
        <dbReference type="EMBL" id="CBK42023.1"/>
    </source>
</evidence>
<dbReference type="SMART" id="SM00267">
    <property type="entry name" value="GGDEF"/>
    <property type="match status" value="1"/>
</dbReference>
<feature type="transmembrane region" description="Helical" evidence="2">
    <location>
        <begin position="40"/>
        <end position="57"/>
    </location>
</feature>
<dbReference type="PANTHER" id="PTHR33121">
    <property type="entry name" value="CYCLIC DI-GMP PHOSPHODIESTERASE PDEF"/>
    <property type="match status" value="1"/>
</dbReference>